<dbReference type="InterPro" id="IPR050267">
    <property type="entry name" value="Anti-sigma-factor_SerPK"/>
</dbReference>
<evidence type="ECO:0000256" key="2">
    <source>
        <dbReference type="SAM" id="MobiDB-lite"/>
    </source>
</evidence>
<dbReference type="OrthoDB" id="3530473at2"/>
<dbReference type="InterPro" id="IPR003594">
    <property type="entry name" value="HATPase_dom"/>
</dbReference>
<feature type="domain" description="Histidine kinase/HSP90-like ATPase" evidence="3">
    <location>
        <begin position="18"/>
        <end position="108"/>
    </location>
</feature>
<organism evidence="4 5">
    <name type="scientific">Acrocarpospora corrugata</name>
    <dbReference type="NCBI Taxonomy" id="35763"/>
    <lineage>
        <taxon>Bacteria</taxon>
        <taxon>Bacillati</taxon>
        <taxon>Actinomycetota</taxon>
        <taxon>Actinomycetes</taxon>
        <taxon>Streptosporangiales</taxon>
        <taxon>Streptosporangiaceae</taxon>
        <taxon>Acrocarpospora</taxon>
    </lineage>
</organism>
<keyword evidence="1" id="KW-0723">Serine/threonine-protein kinase</keyword>
<comment type="caution">
    <text evidence="4">The sequence shown here is derived from an EMBL/GenBank/DDBJ whole genome shotgun (WGS) entry which is preliminary data.</text>
</comment>
<keyword evidence="5" id="KW-1185">Reference proteome</keyword>
<evidence type="ECO:0000256" key="1">
    <source>
        <dbReference type="ARBA" id="ARBA00022527"/>
    </source>
</evidence>
<dbReference type="Gene3D" id="3.30.565.10">
    <property type="entry name" value="Histidine kinase-like ATPase, C-terminal domain"/>
    <property type="match status" value="1"/>
</dbReference>
<dbReference type="AlphaFoldDB" id="A0A5M3VUA3"/>
<dbReference type="InterPro" id="IPR036890">
    <property type="entry name" value="HATPase_C_sf"/>
</dbReference>
<evidence type="ECO:0000313" key="4">
    <source>
        <dbReference type="EMBL" id="GES00156.1"/>
    </source>
</evidence>
<feature type="region of interest" description="Disordered" evidence="2">
    <location>
        <begin position="136"/>
        <end position="175"/>
    </location>
</feature>
<dbReference type="GO" id="GO:0004674">
    <property type="term" value="F:protein serine/threonine kinase activity"/>
    <property type="evidence" value="ECO:0007669"/>
    <property type="project" value="UniProtKB-KW"/>
</dbReference>
<dbReference type="CDD" id="cd16936">
    <property type="entry name" value="HATPase_RsbW-like"/>
    <property type="match status" value="1"/>
</dbReference>
<keyword evidence="1" id="KW-0418">Kinase</keyword>
<accession>A0A5M3VUA3</accession>
<dbReference type="PANTHER" id="PTHR35526">
    <property type="entry name" value="ANTI-SIGMA-F FACTOR RSBW-RELATED"/>
    <property type="match status" value="1"/>
</dbReference>
<sequence>MALWADHWTLELPGTPPMAAVARIFVRQFFAGHSRVDDAELVVSELFTNAVRYSRSKDEGNVIVRAVRQECSIRLEVTDQGSELVPQVKHAAADEDCGRGLFIVRALAGTWGHEGVTGEFATAWAVLDPFDGLLGDADGDRPQVPPDLGDRPDPCPPPWQEQREGSTTPDGTRAA</sequence>
<dbReference type="EMBL" id="BLAD01000043">
    <property type="protein sequence ID" value="GES00156.1"/>
    <property type="molecule type" value="Genomic_DNA"/>
</dbReference>
<evidence type="ECO:0000313" key="5">
    <source>
        <dbReference type="Proteomes" id="UP000334990"/>
    </source>
</evidence>
<name>A0A5M3VUA3_9ACTN</name>
<protein>
    <recommendedName>
        <fullName evidence="3">Histidine kinase/HSP90-like ATPase domain-containing protein</fullName>
    </recommendedName>
</protein>
<dbReference type="SUPFAM" id="SSF55874">
    <property type="entry name" value="ATPase domain of HSP90 chaperone/DNA topoisomerase II/histidine kinase"/>
    <property type="match status" value="1"/>
</dbReference>
<dbReference type="RefSeq" id="WP_155336511.1">
    <property type="nucleotide sequence ID" value="NZ_BAAABN010000030.1"/>
</dbReference>
<dbReference type="Pfam" id="PF13581">
    <property type="entry name" value="HATPase_c_2"/>
    <property type="match status" value="1"/>
</dbReference>
<gene>
    <name evidence="4" type="ORF">Acor_22190</name>
</gene>
<evidence type="ECO:0000259" key="3">
    <source>
        <dbReference type="Pfam" id="PF13581"/>
    </source>
</evidence>
<reference evidence="4 5" key="1">
    <citation type="submission" date="2019-10" db="EMBL/GenBank/DDBJ databases">
        <title>Whole genome shotgun sequence of Acrocarpospora corrugata NBRC 13972.</title>
        <authorList>
            <person name="Ichikawa N."/>
            <person name="Kimura A."/>
            <person name="Kitahashi Y."/>
            <person name="Komaki H."/>
            <person name="Oguchi A."/>
        </authorList>
    </citation>
    <scope>NUCLEOTIDE SEQUENCE [LARGE SCALE GENOMIC DNA]</scope>
    <source>
        <strain evidence="4 5">NBRC 13972</strain>
    </source>
</reference>
<dbReference type="PANTHER" id="PTHR35526:SF3">
    <property type="entry name" value="ANTI-SIGMA-F FACTOR RSBW"/>
    <property type="match status" value="1"/>
</dbReference>
<dbReference type="Proteomes" id="UP000334990">
    <property type="component" value="Unassembled WGS sequence"/>
</dbReference>
<feature type="compositionally biased region" description="Polar residues" evidence="2">
    <location>
        <begin position="165"/>
        <end position="175"/>
    </location>
</feature>
<keyword evidence="1" id="KW-0808">Transferase</keyword>
<proteinExistence type="predicted"/>